<gene>
    <name evidence="1" type="primary">Acey_s0129.g1503</name>
    <name evidence="1" type="ORF">Y032_0129g1503</name>
</gene>
<evidence type="ECO:0000313" key="2">
    <source>
        <dbReference type="Proteomes" id="UP000024635"/>
    </source>
</evidence>
<evidence type="ECO:0000313" key="1">
    <source>
        <dbReference type="EMBL" id="EYB98689.1"/>
    </source>
</evidence>
<sequence>MAQTFHELSAKVLRDDTLTCKIVPSYKSRLQELGLKTLFYRRVFADVLFAFEIIRGEVCLKPSRYGGRTTTSLQQSFFYRACQIINKLPPNFMMVQISIHLRRLLTKTDVLAC</sequence>
<protein>
    <submittedName>
        <fullName evidence="1">Uncharacterized protein</fullName>
    </submittedName>
</protein>
<dbReference type="Proteomes" id="UP000024635">
    <property type="component" value="Unassembled WGS sequence"/>
</dbReference>
<organism evidence="1 2">
    <name type="scientific">Ancylostoma ceylanicum</name>
    <dbReference type="NCBI Taxonomy" id="53326"/>
    <lineage>
        <taxon>Eukaryota</taxon>
        <taxon>Metazoa</taxon>
        <taxon>Ecdysozoa</taxon>
        <taxon>Nematoda</taxon>
        <taxon>Chromadorea</taxon>
        <taxon>Rhabditida</taxon>
        <taxon>Rhabditina</taxon>
        <taxon>Rhabditomorpha</taxon>
        <taxon>Strongyloidea</taxon>
        <taxon>Ancylostomatidae</taxon>
        <taxon>Ancylostomatinae</taxon>
        <taxon>Ancylostoma</taxon>
    </lineage>
</organism>
<name>A0A016T7V3_9BILA</name>
<dbReference type="EMBL" id="JARK01001465">
    <property type="protein sequence ID" value="EYB98689.1"/>
    <property type="molecule type" value="Genomic_DNA"/>
</dbReference>
<proteinExistence type="predicted"/>
<reference evidence="2" key="1">
    <citation type="journal article" date="2015" name="Nat. Genet.">
        <title>The genome and transcriptome of the zoonotic hookworm Ancylostoma ceylanicum identify infection-specific gene families.</title>
        <authorList>
            <person name="Schwarz E.M."/>
            <person name="Hu Y."/>
            <person name="Antoshechkin I."/>
            <person name="Miller M.M."/>
            <person name="Sternberg P.W."/>
            <person name="Aroian R.V."/>
        </authorList>
    </citation>
    <scope>NUCLEOTIDE SEQUENCE</scope>
    <source>
        <strain evidence="2">HY135</strain>
    </source>
</reference>
<accession>A0A016T7V3</accession>
<keyword evidence="2" id="KW-1185">Reference proteome</keyword>
<dbReference type="AlphaFoldDB" id="A0A016T7V3"/>
<comment type="caution">
    <text evidence="1">The sequence shown here is derived from an EMBL/GenBank/DDBJ whole genome shotgun (WGS) entry which is preliminary data.</text>
</comment>